<organism evidence="2 3">
    <name type="scientific">Thorsellia anophelis DSM 18579</name>
    <dbReference type="NCBI Taxonomy" id="1123402"/>
    <lineage>
        <taxon>Bacteria</taxon>
        <taxon>Pseudomonadati</taxon>
        <taxon>Pseudomonadota</taxon>
        <taxon>Gammaproteobacteria</taxon>
        <taxon>Enterobacterales</taxon>
        <taxon>Thorselliaceae</taxon>
        <taxon>Thorsellia</taxon>
    </lineage>
</organism>
<protein>
    <submittedName>
        <fullName evidence="2">Uncharacterized protein</fullName>
    </submittedName>
</protein>
<evidence type="ECO:0000313" key="3">
    <source>
        <dbReference type="Proteomes" id="UP000242642"/>
    </source>
</evidence>
<name>A0A1I0D4I8_9GAMM</name>
<keyword evidence="1" id="KW-0472">Membrane</keyword>
<feature type="transmembrane region" description="Helical" evidence="1">
    <location>
        <begin position="168"/>
        <end position="190"/>
    </location>
</feature>
<feature type="transmembrane region" description="Helical" evidence="1">
    <location>
        <begin position="210"/>
        <end position="238"/>
    </location>
</feature>
<feature type="transmembrane region" description="Helical" evidence="1">
    <location>
        <begin position="101"/>
        <end position="120"/>
    </location>
</feature>
<feature type="transmembrane region" description="Helical" evidence="1">
    <location>
        <begin position="126"/>
        <end position="147"/>
    </location>
</feature>
<gene>
    <name evidence="2" type="ORF">SAMN02583745_01845</name>
</gene>
<reference evidence="3" key="1">
    <citation type="submission" date="2016-10" db="EMBL/GenBank/DDBJ databases">
        <authorList>
            <person name="Varghese N."/>
            <person name="Submissions S."/>
        </authorList>
    </citation>
    <scope>NUCLEOTIDE SEQUENCE [LARGE SCALE GENOMIC DNA]</scope>
    <source>
        <strain evidence="3">DSM 18579</strain>
    </source>
</reference>
<feature type="transmembrane region" description="Helical" evidence="1">
    <location>
        <begin position="288"/>
        <end position="306"/>
    </location>
</feature>
<feature type="transmembrane region" description="Helical" evidence="1">
    <location>
        <begin position="313"/>
        <end position="334"/>
    </location>
</feature>
<keyword evidence="1" id="KW-0812">Transmembrane</keyword>
<feature type="transmembrane region" description="Helical" evidence="1">
    <location>
        <begin position="65"/>
        <end position="89"/>
    </location>
</feature>
<evidence type="ECO:0000256" key="1">
    <source>
        <dbReference type="SAM" id="Phobius"/>
    </source>
</evidence>
<proteinExistence type="predicted"/>
<sequence>MGNIVVIDINERKQFYLFILLSIILSSAVYTHLASLYSLLMEFRVLRLFLPRFPSEISISKASEYGVGVIVILPFSLPFLIAGLTFKYLKEKDKYKQQIKILKISCTSFVLWRALLHIFNYPHQNVVVDVLQFLYFFVMLLFFINILQKEKYAPHYIIKKIDNFNFKLYAFLFFIFCPIYLGPAMMHIFMFEIHIDDKDGGRDLLGIFPVSIMLYVIGLIGAIVFMPATIATSIFYMLTTKIHRYIQNVLCSLVGFITCAAITDYSDLVSYFKGELNILEFIKAVEPLSYMGFLGGFIVAAGLNYYRKIPANIALINLIIAYILLMLILPYLYIVKLQIAFYYQLN</sequence>
<feature type="transmembrane region" description="Helical" evidence="1">
    <location>
        <begin position="245"/>
        <end position="263"/>
    </location>
</feature>
<feature type="transmembrane region" description="Helical" evidence="1">
    <location>
        <begin position="15"/>
        <end position="40"/>
    </location>
</feature>
<dbReference type="Proteomes" id="UP000242642">
    <property type="component" value="Unassembled WGS sequence"/>
</dbReference>
<accession>A0A1I0D4I8</accession>
<dbReference type="STRING" id="1123402.SAMN02583745_01845"/>
<keyword evidence="1" id="KW-1133">Transmembrane helix</keyword>
<dbReference type="AlphaFoldDB" id="A0A1I0D4I8"/>
<keyword evidence="3" id="KW-1185">Reference proteome</keyword>
<dbReference type="RefSeq" id="WP_093320059.1">
    <property type="nucleotide sequence ID" value="NZ_FOHV01000014.1"/>
</dbReference>
<evidence type="ECO:0000313" key="2">
    <source>
        <dbReference type="EMBL" id="SET27154.1"/>
    </source>
</evidence>
<dbReference type="EMBL" id="FOHV01000014">
    <property type="protein sequence ID" value="SET27154.1"/>
    <property type="molecule type" value="Genomic_DNA"/>
</dbReference>